<dbReference type="EMBL" id="CP044548">
    <property type="protein sequence ID" value="QGX08673.1"/>
    <property type="molecule type" value="Genomic_DNA"/>
</dbReference>
<accession>A0A650GEC2</accession>
<sequence>MDPRLVARAVARGDVFTRADVLALDLDDRHLRRICRSGEAIRVRRNAYVLGAAWEGADPTERFAMRTRAVLAARQNAHDISSHRSALALHGLPVLDPHLADVELASDVLRVRRDRGFRLYPRAISSIDPEVSGATPDELESGRLVGAGSAPTGSSHAVPIPVAVVQTLLGHGLPHALVALDAALHEGRCTTHEVEAVVARLVGAGARSHGYRLIRLSDPRCESVGESRARLVLVELGLDVRSQVAIYDDDGDFVGRVDFLVDGDVVVEFDGAVKYDGAEGRDALVAEKIREDRLRALGYRVIRLTWADLDRPSYVAVSSDGRVDHEPRILAGA</sequence>
<evidence type="ECO:0000256" key="1">
    <source>
        <dbReference type="SAM" id="MobiDB-lite"/>
    </source>
</evidence>
<evidence type="ECO:0000313" key="4">
    <source>
        <dbReference type="Proteomes" id="UP000271708"/>
    </source>
</evidence>
<protein>
    <recommendedName>
        <fullName evidence="2">AbiEi antitoxin N-terminal domain-containing protein</fullName>
    </recommendedName>
</protein>
<dbReference type="Pfam" id="PF13338">
    <property type="entry name" value="AbiEi_4"/>
    <property type="match status" value="1"/>
</dbReference>
<name>A0A650GEC2_9MICO</name>
<dbReference type="RefSeq" id="WP_123091455.1">
    <property type="nucleotide sequence ID" value="NZ_CP044548.2"/>
</dbReference>
<reference evidence="3 4" key="1">
    <citation type="submission" date="2019-09" db="EMBL/GenBank/DDBJ databases">
        <title>Complete Genome Sequence of Janibacter melonis M714 with both human health impact and industrial applications.</title>
        <authorList>
            <person name="Jin M."/>
            <person name="Zhao Q.R."/>
        </authorList>
    </citation>
    <scope>NUCLEOTIDE SEQUENCE [LARGE SCALE GENOMIC DNA]</scope>
    <source>
        <strain evidence="3 4">M714</strain>
    </source>
</reference>
<dbReference type="AlphaFoldDB" id="A0A650GEC2"/>
<dbReference type="Proteomes" id="UP000271708">
    <property type="component" value="Chromosome"/>
</dbReference>
<feature type="region of interest" description="Disordered" evidence="1">
    <location>
        <begin position="130"/>
        <end position="155"/>
    </location>
</feature>
<feature type="domain" description="AbiEi antitoxin N-terminal" evidence="2">
    <location>
        <begin position="5"/>
        <end position="50"/>
    </location>
</feature>
<organism evidence="3 4">
    <name type="scientific">Janibacter melonis</name>
    <dbReference type="NCBI Taxonomy" id="262209"/>
    <lineage>
        <taxon>Bacteria</taxon>
        <taxon>Bacillati</taxon>
        <taxon>Actinomycetota</taxon>
        <taxon>Actinomycetes</taxon>
        <taxon>Micrococcales</taxon>
        <taxon>Intrasporangiaceae</taxon>
        <taxon>Janibacter</taxon>
    </lineage>
</organism>
<dbReference type="InterPro" id="IPR025159">
    <property type="entry name" value="AbiEi_N"/>
</dbReference>
<proteinExistence type="predicted"/>
<evidence type="ECO:0000259" key="2">
    <source>
        <dbReference type="Pfam" id="PF13338"/>
    </source>
</evidence>
<dbReference type="GeneID" id="59163158"/>
<evidence type="ECO:0000313" key="3">
    <source>
        <dbReference type="EMBL" id="QGX08673.1"/>
    </source>
</evidence>
<gene>
    <name evidence="3" type="ORF">EEW87_17315</name>
</gene>
<dbReference type="KEGG" id="jme:EEW87_17315"/>